<protein>
    <submittedName>
        <fullName evidence="2">Uncharacterized protein</fullName>
    </submittedName>
</protein>
<name>A0A0E0KGI4_ORYPU</name>
<keyword evidence="3" id="KW-1185">Reference proteome</keyword>
<proteinExistence type="predicted"/>
<dbReference type="AlphaFoldDB" id="A0A0E0KGI4"/>
<dbReference type="EnsemblPlants" id="OPUNC03G24390.1">
    <property type="protein sequence ID" value="OPUNC03G24390.1"/>
    <property type="gene ID" value="OPUNC03G24390"/>
</dbReference>
<evidence type="ECO:0000313" key="2">
    <source>
        <dbReference type="EnsemblPlants" id="OPUNC03G24390.1"/>
    </source>
</evidence>
<reference evidence="2" key="2">
    <citation type="submission" date="2018-05" db="EMBL/GenBank/DDBJ databases">
        <title>OpunRS2 (Oryza punctata Reference Sequence Version 2).</title>
        <authorList>
            <person name="Zhang J."/>
            <person name="Kudrna D."/>
            <person name="Lee S."/>
            <person name="Talag J."/>
            <person name="Welchert J."/>
            <person name="Wing R.A."/>
        </authorList>
    </citation>
    <scope>NUCLEOTIDE SEQUENCE [LARGE SCALE GENOMIC DNA]</scope>
</reference>
<accession>A0A0E0KGI4</accession>
<sequence length="106" mass="11685">MWLGVLRSPRRCCRSSVLRSTSSFGHQAGSRCPPVPPSTAAVGKPPRWSLLRRPQVEHSLMVERDTAPPEVGKICRLMVERLIEDTPPDGGARRGVKSPLPPPRAR</sequence>
<feature type="region of interest" description="Disordered" evidence="1">
    <location>
        <begin position="19"/>
        <end position="45"/>
    </location>
</feature>
<evidence type="ECO:0000256" key="1">
    <source>
        <dbReference type="SAM" id="MobiDB-lite"/>
    </source>
</evidence>
<dbReference type="Gramene" id="OPUNC03G24390.1">
    <property type="protein sequence ID" value="OPUNC03G24390.1"/>
    <property type="gene ID" value="OPUNC03G24390"/>
</dbReference>
<reference evidence="2" key="1">
    <citation type="submission" date="2015-04" db="UniProtKB">
        <authorList>
            <consortium name="EnsemblPlants"/>
        </authorList>
    </citation>
    <scope>IDENTIFICATION</scope>
</reference>
<organism evidence="2">
    <name type="scientific">Oryza punctata</name>
    <name type="common">Red rice</name>
    <dbReference type="NCBI Taxonomy" id="4537"/>
    <lineage>
        <taxon>Eukaryota</taxon>
        <taxon>Viridiplantae</taxon>
        <taxon>Streptophyta</taxon>
        <taxon>Embryophyta</taxon>
        <taxon>Tracheophyta</taxon>
        <taxon>Spermatophyta</taxon>
        <taxon>Magnoliopsida</taxon>
        <taxon>Liliopsida</taxon>
        <taxon>Poales</taxon>
        <taxon>Poaceae</taxon>
        <taxon>BOP clade</taxon>
        <taxon>Oryzoideae</taxon>
        <taxon>Oryzeae</taxon>
        <taxon>Oryzinae</taxon>
        <taxon>Oryza</taxon>
    </lineage>
</organism>
<evidence type="ECO:0000313" key="3">
    <source>
        <dbReference type="Proteomes" id="UP000026962"/>
    </source>
</evidence>
<dbReference type="Proteomes" id="UP000026962">
    <property type="component" value="Chromosome 3"/>
</dbReference>
<feature type="region of interest" description="Disordered" evidence="1">
    <location>
        <begin position="84"/>
        <end position="106"/>
    </location>
</feature>
<dbReference type="HOGENOM" id="CLU_2227548_0_0_1"/>